<proteinExistence type="predicted"/>
<dbReference type="AlphaFoldDB" id="A0A9P5XTG2"/>
<comment type="caution">
    <text evidence="2">The sequence shown here is derived from an EMBL/GenBank/DDBJ whole genome shotgun (WGS) entry which is preliminary data.</text>
</comment>
<dbReference type="Proteomes" id="UP000807353">
    <property type="component" value="Unassembled WGS sequence"/>
</dbReference>
<dbReference type="OrthoDB" id="2803783at2759"/>
<protein>
    <submittedName>
        <fullName evidence="2">Uncharacterized protein</fullName>
    </submittedName>
</protein>
<keyword evidence="3" id="KW-1185">Reference proteome</keyword>
<reference evidence="2" key="1">
    <citation type="submission" date="2020-11" db="EMBL/GenBank/DDBJ databases">
        <authorList>
            <consortium name="DOE Joint Genome Institute"/>
            <person name="Ahrendt S."/>
            <person name="Riley R."/>
            <person name="Andreopoulos W."/>
            <person name="Labutti K."/>
            <person name="Pangilinan J."/>
            <person name="Ruiz-Duenas F.J."/>
            <person name="Barrasa J.M."/>
            <person name="Sanchez-Garcia M."/>
            <person name="Camarero S."/>
            <person name="Miyauchi S."/>
            <person name="Serrano A."/>
            <person name="Linde D."/>
            <person name="Babiker R."/>
            <person name="Drula E."/>
            <person name="Ayuso-Fernandez I."/>
            <person name="Pacheco R."/>
            <person name="Padilla G."/>
            <person name="Ferreira P."/>
            <person name="Barriuso J."/>
            <person name="Kellner H."/>
            <person name="Castanera R."/>
            <person name="Alfaro M."/>
            <person name="Ramirez L."/>
            <person name="Pisabarro A.G."/>
            <person name="Kuo A."/>
            <person name="Tritt A."/>
            <person name="Lipzen A."/>
            <person name="He G."/>
            <person name="Yan M."/>
            <person name="Ng V."/>
            <person name="Cullen D."/>
            <person name="Martin F."/>
            <person name="Rosso M.-N."/>
            <person name="Henrissat B."/>
            <person name="Hibbett D."/>
            <person name="Martinez A.T."/>
            <person name="Grigoriev I.V."/>
        </authorList>
    </citation>
    <scope>NUCLEOTIDE SEQUENCE</scope>
    <source>
        <strain evidence="2">CBS 247.69</strain>
    </source>
</reference>
<sequence>MTPHNHTTPEQLAWLMSLKPEFLEQQNKKKLADFWVKLDLGWFTHWPEPGVAEAELEPEGHPLQINAAKALFLANVVDGEQTKAWEGGGLLSKRGRFSEGTPTAPNSN</sequence>
<gene>
    <name evidence="2" type="ORF">BDZ94DRAFT_1241564</name>
</gene>
<evidence type="ECO:0000313" key="2">
    <source>
        <dbReference type="EMBL" id="KAF9456419.1"/>
    </source>
</evidence>
<feature type="region of interest" description="Disordered" evidence="1">
    <location>
        <begin position="87"/>
        <end position="108"/>
    </location>
</feature>
<name>A0A9P5XTG2_9AGAR</name>
<evidence type="ECO:0000256" key="1">
    <source>
        <dbReference type="SAM" id="MobiDB-lite"/>
    </source>
</evidence>
<evidence type="ECO:0000313" key="3">
    <source>
        <dbReference type="Proteomes" id="UP000807353"/>
    </source>
</evidence>
<dbReference type="EMBL" id="MU150428">
    <property type="protein sequence ID" value="KAF9456419.1"/>
    <property type="molecule type" value="Genomic_DNA"/>
</dbReference>
<accession>A0A9P5XTG2</accession>
<organism evidence="2 3">
    <name type="scientific">Collybia nuda</name>
    <dbReference type="NCBI Taxonomy" id="64659"/>
    <lineage>
        <taxon>Eukaryota</taxon>
        <taxon>Fungi</taxon>
        <taxon>Dikarya</taxon>
        <taxon>Basidiomycota</taxon>
        <taxon>Agaricomycotina</taxon>
        <taxon>Agaricomycetes</taxon>
        <taxon>Agaricomycetidae</taxon>
        <taxon>Agaricales</taxon>
        <taxon>Tricholomatineae</taxon>
        <taxon>Clitocybaceae</taxon>
        <taxon>Collybia</taxon>
    </lineage>
</organism>